<sequence>MMNAVDPAEYYQGNTVEMNRQEAGGDHALKERNTELMEQVKQVQFYAAVLDAFTSHPDNTSECVSHQGSAFTTHTHSYASSAEPSDRHFNAALQTSWLESLLNHTPPEEDECSLGILSEHTNAGVKRKLWPSDIESSSANNPADKKSRLDQEFLDQSEHQLSEQLDSETVQVFGSFRNFQVLKASPCATSDLWREGKRVFFKTSIREHSTVRTRRFPHGKTFTSHTPDGGCRFLWIPNQI</sequence>
<evidence type="ECO:0000313" key="5">
    <source>
        <dbReference type="EMBL" id="KAK2823695.1"/>
    </source>
</evidence>
<evidence type="ECO:0000256" key="2">
    <source>
        <dbReference type="ARBA" id="ARBA00023054"/>
    </source>
</evidence>
<dbReference type="PANTHER" id="PTHR13372:SF3">
    <property type="entry name" value="MULTICILIN"/>
    <property type="match status" value="1"/>
</dbReference>
<organism evidence="5 6">
    <name type="scientific">Tachysurus vachellii</name>
    <name type="common">Darkbarbel catfish</name>
    <name type="synonym">Pelteobagrus vachellii</name>
    <dbReference type="NCBI Taxonomy" id="175792"/>
    <lineage>
        <taxon>Eukaryota</taxon>
        <taxon>Metazoa</taxon>
        <taxon>Chordata</taxon>
        <taxon>Craniata</taxon>
        <taxon>Vertebrata</taxon>
        <taxon>Euteleostomi</taxon>
        <taxon>Actinopterygii</taxon>
        <taxon>Neopterygii</taxon>
        <taxon>Teleostei</taxon>
        <taxon>Ostariophysi</taxon>
        <taxon>Siluriformes</taxon>
        <taxon>Bagridae</taxon>
        <taxon>Tachysurus</taxon>
    </lineage>
</organism>
<accession>A0AA88RXF4</accession>
<reference evidence="5" key="1">
    <citation type="submission" date="2023-08" db="EMBL/GenBank/DDBJ databases">
        <title>Pelteobagrus vachellii genome.</title>
        <authorList>
            <person name="Liu H."/>
        </authorList>
    </citation>
    <scope>NUCLEOTIDE SEQUENCE</scope>
    <source>
        <strain evidence="5">PRFRI_2022a</strain>
        <tissue evidence="5">Muscle</tissue>
    </source>
</reference>
<evidence type="ECO:0000256" key="4">
    <source>
        <dbReference type="ARBA" id="ARBA00023306"/>
    </source>
</evidence>
<dbReference type="GO" id="GO:0045786">
    <property type="term" value="P:negative regulation of cell cycle"/>
    <property type="evidence" value="ECO:0007669"/>
    <property type="project" value="TreeGrafter"/>
</dbReference>
<proteinExistence type="predicted"/>
<dbReference type="GO" id="GO:0005634">
    <property type="term" value="C:nucleus"/>
    <property type="evidence" value="ECO:0007669"/>
    <property type="project" value="UniProtKB-SubCell"/>
</dbReference>
<name>A0AA88RXF4_TACVA</name>
<gene>
    <name evidence="5" type="ORF">Q7C36_020295</name>
</gene>
<keyword evidence="2" id="KW-0175">Coiled coil</keyword>
<evidence type="ECO:0000256" key="3">
    <source>
        <dbReference type="ARBA" id="ARBA00023242"/>
    </source>
</evidence>
<keyword evidence="3" id="KW-0539">Nucleus</keyword>
<comment type="caution">
    <text evidence="5">The sequence shown here is derived from an EMBL/GenBank/DDBJ whole genome shotgun (WGS) entry which is preliminary data.</text>
</comment>
<dbReference type="AlphaFoldDB" id="A0AA88RXF4"/>
<dbReference type="PANTHER" id="PTHR13372">
    <property type="entry name" value="GEMININ"/>
    <property type="match status" value="1"/>
</dbReference>
<keyword evidence="6" id="KW-1185">Reference proteome</keyword>
<evidence type="ECO:0000256" key="1">
    <source>
        <dbReference type="ARBA" id="ARBA00004123"/>
    </source>
</evidence>
<dbReference type="GO" id="GO:0008156">
    <property type="term" value="P:negative regulation of DNA replication"/>
    <property type="evidence" value="ECO:0007669"/>
    <property type="project" value="TreeGrafter"/>
</dbReference>
<dbReference type="EMBL" id="JAVHJS010000021">
    <property type="protein sequence ID" value="KAK2823695.1"/>
    <property type="molecule type" value="Genomic_DNA"/>
</dbReference>
<keyword evidence="4" id="KW-0131">Cell cycle</keyword>
<dbReference type="Proteomes" id="UP001187315">
    <property type="component" value="Unassembled WGS sequence"/>
</dbReference>
<evidence type="ECO:0000313" key="6">
    <source>
        <dbReference type="Proteomes" id="UP001187315"/>
    </source>
</evidence>
<protein>
    <submittedName>
        <fullName evidence="5">Uncharacterized protein</fullName>
    </submittedName>
</protein>
<comment type="subcellular location">
    <subcellularLocation>
        <location evidence="1">Nucleus</location>
    </subcellularLocation>
</comment>